<dbReference type="EMBL" id="LNGE01000028">
    <property type="protein sequence ID" value="KYC45139.1"/>
    <property type="molecule type" value="Genomic_DNA"/>
</dbReference>
<dbReference type="CDD" id="cd05795">
    <property type="entry name" value="Ribosomal_P0_L10e"/>
    <property type="match status" value="1"/>
</dbReference>
<dbReference type="Proteomes" id="UP000092403">
    <property type="component" value="Unassembled WGS sequence"/>
</dbReference>
<accession>A0A150IJH4</accession>
<feature type="domain" description="Large ribosomal subunit protein uL10-like insertion" evidence="8">
    <location>
        <begin position="111"/>
        <end position="181"/>
    </location>
</feature>
<dbReference type="NCBIfam" id="NF003098">
    <property type="entry name" value="PRK04019.1-5"/>
    <property type="match status" value="1"/>
</dbReference>
<dbReference type="SUPFAM" id="SSF160369">
    <property type="entry name" value="Ribosomal protein L10-like"/>
    <property type="match status" value="1"/>
</dbReference>
<comment type="function">
    <text evidence="6">Forms part of the ribosomal stalk, playing a central role in the interaction of the ribosome with GTP-bound translation factors.</text>
</comment>
<dbReference type="GO" id="GO:0003735">
    <property type="term" value="F:structural constituent of ribosome"/>
    <property type="evidence" value="ECO:0007669"/>
    <property type="project" value="TreeGrafter"/>
</dbReference>
<evidence type="ECO:0000256" key="7">
    <source>
        <dbReference type="SAM" id="MobiDB-lite"/>
    </source>
</evidence>
<dbReference type="Proteomes" id="UP000091929">
    <property type="component" value="Unassembled WGS sequence"/>
</dbReference>
<feature type="compositionally biased region" description="Basic and acidic residues" evidence="7">
    <location>
        <begin position="304"/>
        <end position="325"/>
    </location>
</feature>
<comment type="subunit">
    <text evidence="6">Part of the 50S ribosomal subunit. Forms part of the ribosomal stalk which helps the ribosome interact with GTP-bound translation factors. Forms a heptameric L10(L12)2(L12)2(L12)2 complex, where L10 forms an elongated spine to which the L12 dimers bind in a sequential fashion.</text>
</comment>
<evidence type="ECO:0000313" key="11">
    <source>
        <dbReference type="EMBL" id="KYC51133.1"/>
    </source>
</evidence>
<dbReference type="InterPro" id="IPR050323">
    <property type="entry name" value="Ribosomal_protein_uL10"/>
</dbReference>
<protein>
    <recommendedName>
        <fullName evidence="6">Large ribosomal subunit protein uL10</fullName>
    </recommendedName>
    <alternativeName>
        <fullName evidence="6">Acidic ribosomal protein P0 homolog</fullName>
    </alternativeName>
</protein>
<organism evidence="10 12">
    <name type="scientific">Candidatus Methanofastidiosum methylothiophilum</name>
    <dbReference type="NCBI Taxonomy" id="1705564"/>
    <lineage>
        <taxon>Archaea</taxon>
        <taxon>Methanobacteriati</taxon>
        <taxon>Methanobacteriota</taxon>
        <taxon>Stenosarchaea group</taxon>
        <taxon>Candidatus Methanofastidiosia</taxon>
        <taxon>Candidatus Methanofastidiosales</taxon>
        <taxon>Candidatus Methanofastidiosaceae</taxon>
        <taxon>Candidatus Methanofastidiosum</taxon>
    </lineage>
</organism>
<keyword evidence="5 6" id="KW-0687">Ribonucleoprotein</keyword>
<proteinExistence type="inferred from homology"/>
<evidence type="ECO:0000313" key="12">
    <source>
        <dbReference type="Proteomes" id="UP000091929"/>
    </source>
</evidence>
<evidence type="ECO:0000256" key="6">
    <source>
        <dbReference type="HAMAP-Rule" id="MF_00280"/>
    </source>
</evidence>
<evidence type="ECO:0000256" key="1">
    <source>
        <dbReference type="ARBA" id="ARBA00008889"/>
    </source>
</evidence>
<dbReference type="Proteomes" id="UP000092401">
    <property type="component" value="Unassembled WGS sequence"/>
</dbReference>
<feature type="compositionally biased region" description="Gly residues" evidence="7">
    <location>
        <begin position="327"/>
        <end position="336"/>
    </location>
</feature>
<dbReference type="InterPro" id="IPR043164">
    <property type="entry name" value="Ribosomal_uL10-like_insert_sf"/>
</dbReference>
<reference evidence="12 13" key="1">
    <citation type="journal article" date="2016" name="ISME J.">
        <title>Chasing the elusive Euryarchaeota class WSA2: genomes reveal a uniquely fastidious methyl-reducing methanogen.</title>
        <authorList>
            <person name="Nobu M.K."/>
            <person name="Narihiro T."/>
            <person name="Kuroda K."/>
            <person name="Mei R."/>
            <person name="Liu W.T."/>
        </authorList>
    </citation>
    <scope>NUCLEOTIDE SEQUENCE [LARGE SCALE GENOMIC DNA]</scope>
    <source>
        <strain evidence="9">B03fssc0709_Meth_Bin005</strain>
        <strain evidence="10">B15fssc0709_Meth_Bin003</strain>
        <strain evidence="11">BMIXfssc0709_Meth_Bin006</strain>
    </source>
</reference>
<comment type="similarity">
    <text evidence="1 6">Belongs to the universal ribosomal protein uL10 family.</text>
</comment>
<name>A0A150IUN7_9EURY</name>
<dbReference type="Gene3D" id="3.30.70.1730">
    <property type="match status" value="1"/>
</dbReference>
<dbReference type="GO" id="GO:0070180">
    <property type="term" value="F:large ribosomal subunit rRNA binding"/>
    <property type="evidence" value="ECO:0007669"/>
    <property type="project" value="UniProtKB-UniRule"/>
</dbReference>
<dbReference type="PANTHER" id="PTHR45699:SF3">
    <property type="entry name" value="LARGE RIBOSOMAL SUBUNIT PROTEIN UL10"/>
    <property type="match status" value="1"/>
</dbReference>
<dbReference type="PANTHER" id="PTHR45699">
    <property type="entry name" value="60S ACIDIC RIBOSOMAL PROTEIN P0"/>
    <property type="match status" value="1"/>
</dbReference>
<dbReference type="InterPro" id="IPR040637">
    <property type="entry name" value="Ribosomal_uL10-like_insert"/>
</dbReference>
<evidence type="ECO:0000313" key="10">
    <source>
        <dbReference type="EMBL" id="KYC48662.1"/>
    </source>
</evidence>
<evidence type="ECO:0000313" key="9">
    <source>
        <dbReference type="EMBL" id="KYC45139.1"/>
    </source>
</evidence>
<evidence type="ECO:0000256" key="5">
    <source>
        <dbReference type="ARBA" id="ARBA00023274"/>
    </source>
</evidence>
<dbReference type="GO" id="GO:0000027">
    <property type="term" value="P:ribosomal large subunit assembly"/>
    <property type="evidence" value="ECO:0007669"/>
    <property type="project" value="TreeGrafter"/>
</dbReference>
<dbReference type="InterPro" id="IPR022909">
    <property type="entry name" value="Ribosomal_uL10_arc"/>
</dbReference>
<sequence length="336" mass="36515">MKGRVAVKGEVAEWKSEEVKSLRSMINSSPVVGVVDLQNIPAKQLQNIREDLRGKVTFRMSKNNLMKIALEETEKESLKDHISAGAAFIFSKENPFRIYKLLQKSKAPAPAKPGDIAKTDIVIPQGSTGLPPGPLVSELQTLGVPAKIDKGSISIERETVFVKQGETISKKVSEILSQLKIEPMEVGADLEAAYEEGLIFKKDVLRIDDVETTSNIIKAFTNALTLSFERKIFTKQSVKLFIQQATIKSKSLAIGANIVSPETIGQIMSKSVSQALSLSRLLNSAALDDELKSKLNVVQSVAPAEKKVAEKKVEESKDNKDKDGDAGLEGLGALFG</sequence>
<evidence type="ECO:0000259" key="8">
    <source>
        <dbReference type="Pfam" id="PF17777"/>
    </source>
</evidence>
<keyword evidence="4 6" id="KW-0689">Ribosomal protein</keyword>
<dbReference type="Pfam" id="PF00466">
    <property type="entry name" value="Ribosomal_L10"/>
    <property type="match status" value="1"/>
</dbReference>
<dbReference type="InterPro" id="IPR001790">
    <property type="entry name" value="Ribosomal_uL10"/>
</dbReference>
<keyword evidence="2 6" id="KW-0699">rRNA-binding</keyword>
<dbReference type="EMBL" id="LNGF01000002">
    <property type="protein sequence ID" value="KYC48662.1"/>
    <property type="molecule type" value="Genomic_DNA"/>
</dbReference>
<dbReference type="FunFam" id="3.90.105.20:FF:000001">
    <property type="entry name" value="60S acidic ribosomal protein P0"/>
    <property type="match status" value="1"/>
</dbReference>
<accession>A0A150IUN7</accession>
<comment type="caution">
    <text evidence="10">The sequence shown here is derived from an EMBL/GenBank/DDBJ whole genome shotgun (WGS) entry which is preliminary data.</text>
</comment>
<evidence type="ECO:0000313" key="13">
    <source>
        <dbReference type="Proteomes" id="UP000092401"/>
    </source>
</evidence>
<dbReference type="InterPro" id="IPR043141">
    <property type="entry name" value="Ribosomal_uL10-like_sf"/>
</dbReference>
<dbReference type="EMBL" id="LNJC01000003">
    <property type="protein sequence ID" value="KYC51133.1"/>
    <property type="molecule type" value="Genomic_DNA"/>
</dbReference>
<evidence type="ECO:0000256" key="4">
    <source>
        <dbReference type="ARBA" id="ARBA00022980"/>
    </source>
</evidence>
<evidence type="ECO:0000256" key="3">
    <source>
        <dbReference type="ARBA" id="ARBA00022884"/>
    </source>
</evidence>
<dbReference type="Gene3D" id="3.90.105.20">
    <property type="match status" value="1"/>
</dbReference>
<dbReference type="GO" id="GO:0022625">
    <property type="term" value="C:cytosolic large ribosomal subunit"/>
    <property type="evidence" value="ECO:0007669"/>
    <property type="project" value="TreeGrafter"/>
</dbReference>
<dbReference type="AlphaFoldDB" id="A0A150IUN7"/>
<dbReference type="GO" id="GO:0002181">
    <property type="term" value="P:cytoplasmic translation"/>
    <property type="evidence" value="ECO:0007669"/>
    <property type="project" value="TreeGrafter"/>
</dbReference>
<accession>A0A150J1M2</accession>
<dbReference type="Gene3D" id="6.10.140.760">
    <property type="match status" value="1"/>
</dbReference>
<dbReference type="HAMAP" id="MF_00280">
    <property type="entry name" value="Ribosomal_uL10_arch"/>
    <property type="match status" value="1"/>
</dbReference>
<dbReference type="Pfam" id="PF17777">
    <property type="entry name" value="RL10P_insert"/>
    <property type="match status" value="1"/>
</dbReference>
<feature type="region of interest" description="Disordered" evidence="7">
    <location>
        <begin position="304"/>
        <end position="336"/>
    </location>
</feature>
<evidence type="ECO:0000256" key="2">
    <source>
        <dbReference type="ARBA" id="ARBA00022730"/>
    </source>
</evidence>
<keyword evidence="3 6" id="KW-0694">RNA-binding</keyword>
<gene>
    <name evidence="6" type="primary">rpl10</name>
    <name evidence="6" type="synonym">rplP0</name>
    <name evidence="9" type="ORF">APG10_01110</name>
    <name evidence="10" type="ORF">APG11_00172</name>
    <name evidence="11" type="ORF">APG12_00259</name>
</gene>